<evidence type="ECO:0000313" key="8">
    <source>
        <dbReference type="EMBL" id="ORZ24012.1"/>
    </source>
</evidence>
<evidence type="ECO:0000256" key="4">
    <source>
        <dbReference type="ARBA" id="ARBA00022989"/>
    </source>
</evidence>
<dbReference type="GO" id="GO:0035269">
    <property type="term" value="P:protein O-linked glycosylation via mannose"/>
    <property type="evidence" value="ECO:0007669"/>
    <property type="project" value="TreeGrafter"/>
</dbReference>
<proteinExistence type="predicted"/>
<dbReference type="PANTHER" id="PTHR12270:SF25">
    <property type="entry name" value="GLYCOSYLTRANSFERASE-LIKE PROTEIN LARGE"/>
    <property type="match status" value="1"/>
</dbReference>
<dbReference type="GO" id="GO:0015020">
    <property type="term" value="F:glucuronosyltransferase activity"/>
    <property type="evidence" value="ECO:0007669"/>
    <property type="project" value="TreeGrafter"/>
</dbReference>
<evidence type="ECO:0000313" key="9">
    <source>
        <dbReference type="Proteomes" id="UP000193560"/>
    </source>
</evidence>
<dbReference type="STRING" id="90262.A0A1X2IXK5"/>
<evidence type="ECO:0000256" key="6">
    <source>
        <dbReference type="ARBA" id="ARBA00023180"/>
    </source>
</evidence>
<keyword evidence="4 7" id="KW-1133">Transmembrane helix</keyword>
<protein>
    <submittedName>
        <fullName evidence="8">Glycosyl-transferase for dystroglycan-domain-containing protein</fullName>
    </submittedName>
</protein>
<keyword evidence="6" id="KW-0325">Glycoprotein</keyword>
<comment type="caution">
    <text evidence="8">The sequence shown here is derived from an EMBL/GenBank/DDBJ whole genome shotgun (WGS) entry which is preliminary data.</text>
</comment>
<dbReference type="GO" id="GO:0042285">
    <property type="term" value="F:xylosyltransferase activity"/>
    <property type="evidence" value="ECO:0007669"/>
    <property type="project" value="TreeGrafter"/>
</dbReference>
<keyword evidence="9" id="KW-1185">Reference proteome</keyword>
<comment type="subcellular location">
    <subcellularLocation>
        <location evidence="1">Membrane</location>
        <topology evidence="1">Single-pass type II membrane protein</topology>
    </subcellularLocation>
</comment>
<keyword evidence="8" id="KW-0808">Transferase</keyword>
<dbReference type="PANTHER" id="PTHR12270">
    <property type="entry name" value="GLYCOSYLTRANSFERASE-RELATED"/>
    <property type="match status" value="1"/>
</dbReference>
<sequence length="445" mass="51725">MSFEHVVSYRKAAKGLMVACFVGLLVIWSVDLLSFRWSQKSPEISALWTPPTTTTTMDESHQIMLSSDSITVNKNKFSWIDDRNDQQHQLEMKSVFAKAFSTSVGNSDIHPFYYKAKHNPAANDITILTTITKSRIHTLATLTQRYQGPISVTLHISPDESGEQALDLLAATIQQEPAMQKYVDVHLIKDKMDRQLNLWRNVARFFARTENVMMLDVDFYLCTDFRKHILTNPAAMELLNNGHSALVIPAFEFTKQEDGLDFKTFPTTKAQLVERYQDNAIDMFHAFWTPGHGPTDYPKWLSLSSTSSNDDTHHQQLPYKVTEYQHSYEPYIVFKKENHPWCDERFFGYGSNKAACLFELYVSGVDYYVMPQDFIIHQTHEYPNEARSLERYYNRRLYNQFREEVCLRYARMFVTQGEWETPSSANLIEQCNLLPRFQSTIKAFL</sequence>
<dbReference type="Pfam" id="PF13896">
    <property type="entry name" value="Glyco_transf_49"/>
    <property type="match status" value="1"/>
</dbReference>
<organism evidence="8 9">
    <name type="scientific">Absidia repens</name>
    <dbReference type="NCBI Taxonomy" id="90262"/>
    <lineage>
        <taxon>Eukaryota</taxon>
        <taxon>Fungi</taxon>
        <taxon>Fungi incertae sedis</taxon>
        <taxon>Mucoromycota</taxon>
        <taxon>Mucoromycotina</taxon>
        <taxon>Mucoromycetes</taxon>
        <taxon>Mucorales</taxon>
        <taxon>Cunninghamellaceae</taxon>
        <taxon>Absidia</taxon>
    </lineage>
</organism>
<dbReference type="AlphaFoldDB" id="A0A1X2IXK5"/>
<evidence type="ECO:0000256" key="5">
    <source>
        <dbReference type="ARBA" id="ARBA00023136"/>
    </source>
</evidence>
<evidence type="ECO:0000256" key="2">
    <source>
        <dbReference type="ARBA" id="ARBA00022692"/>
    </source>
</evidence>
<name>A0A1X2IXK5_9FUNG</name>
<keyword evidence="5 7" id="KW-0472">Membrane</keyword>
<evidence type="ECO:0000256" key="3">
    <source>
        <dbReference type="ARBA" id="ARBA00022968"/>
    </source>
</evidence>
<dbReference type="GO" id="GO:0016020">
    <property type="term" value="C:membrane"/>
    <property type="evidence" value="ECO:0007669"/>
    <property type="project" value="UniProtKB-SubCell"/>
</dbReference>
<gene>
    <name evidence="8" type="ORF">BCR42DRAFT_402057</name>
</gene>
<dbReference type="Proteomes" id="UP000193560">
    <property type="component" value="Unassembled WGS sequence"/>
</dbReference>
<keyword evidence="2 7" id="KW-0812">Transmembrane</keyword>
<dbReference type="OrthoDB" id="411524at2759"/>
<dbReference type="EMBL" id="MCGE01000002">
    <property type="protein sequence ID" value="ORZ24012.1"/>
    <property type="molecule type" value="Genomic_DNA"/>
</dbReference>
<reference evidence="8 9" key="1">
    <citation type="submission" date="2016-07" db="EMBL/GenBank/DDBJ databases">
        <title>Pervasive Adenine N6-methylation of Active Genes in Fungi.</title>
        <authorList>
            <consortium name="DOE Joint Genome Institute"/>
            <person name="Mondo S.J."/>
            <person name="Dannebaum R.O."/>
            <person name="Kuo R.C."/>
            <person name="Labutti K."/>
            <person name="Haridas S."/>
            <person name="Kuo A."/>
            <person name="Salamov A."/>
            <person name="Ahrendt S.R."/>
            <person name="Lipzen A."/>
            <person name="Sullivan W."/>
            <person name="Andreopoulos W.B."/>
            <person name="Clum A."/>
            <person name="Lindquist E."/>
            <person name="Daum C."/>
            <person name="Ramamoorthy G.K."/>
            <person name="Gryganskyi A."/>
            <person name="Culley D."/>
            <person name="Magnuson J.K."/>
            <person name="James T.Y."/>
            <person name="O'Malley M.A."/>
            <person name="Stajich J.E."/>
            <person name="Spatafora J.W."/>
            <person name="Visel A."/>
            <person name="Grigoriev I.V."/>
        </authorList>
    </citation>
    <scope>NUCLEOTIDE SEQUENCE [LARGE SCALE GENOMIC DNA]</scope>
    <source>
        <strain evidence="8 9">NRRL 1336</strain>
    </source>
</reference>
<feature type="transmembrane region" description="Helical" evidence="7">
    <location>
        <begin position="12"/>
        <end position="30"/>
    </location>
</feature>
<evidence type="ECO:0000256" key="1">
    <source>
        <dbReference type="ARBA" id="ARBA00004606"/>
    </source>
</evidence>
<dbReference type="InterPro" id="IPR051292">
    <property type="entry name" value="Xyl/GlcA_transferase"/>
</dbReference>
<keyword evidence="3" id="KW-0735">Signal-anchor</keyword>
<accession>A0A1X2IXK5</accession>
<evidence type="ECO:0000256" key="7">
    <source>
        <dbReference type="SAM" id="Phobius"/>
    </source>
</evidence>